<dbReference type="PRINTS" id="PR00411">
    <property type="entry name" value="PNDRDTASEI"/>
</dbReference>
<dbReference type="Pfam" id="PF00581">
    <property type="entry name" value="Rhodanese"/>
    <property type="match status" value="1"/>
</dbReference>
<keyword evidence="4" id="KW-0274">FAD</keyword>
<keyword evidence="3" id="KW-0285">Flavoprotein</keyword>
<comment type="caution">
    <text evidence="8">The sequence shown here is derived from an EMBL/GenBank/DDBJ whole genome shotgun (WGS) entry which is preliminary data.</text>
</comment>
<reference evidence="8 9" key="1">
    <citation type="submission" date="2021-01" db="EMBL/GenBank/DDBJ databases">
        <title>Carboxyliciviraga sp.nov., isolated from coastal sediments.</title>
        <authorList>
            <person name="Lu D."/>
            <person name="Zhang T."/>
        </authorList>
    </citation>
    <scope>NUCLEOTIDE SEQUENCE [LARGE SCALE GENOMIC DNA]</scope>
    <source>
        <strain evidence="8 9">N1Y132</strain>
    </source>
</reference>
<evidence type="ECO:0000256" key="2">
    <source>
        <dbReference type="ARBA" id="ARBA00009130"/>
    </source>
</evidence>
<dbReference type="InterPro" id="IPR023753">
    <property type="entry name" value="FAD/NAD-binding_dom"/>
</dbReference>
<dbReference type="Proteomes" id="UP000605676">
    <property type="component" value="Unassembled WGS sequence"/>
</dbReference>
<dbReference type="SMART" id="SM00450">
    <property type="entry name" value="RHOD"/>
    <property type="match status" value="1"/>
</dbReference>
<keyword evidence="9" id="KW-1185">Reference proteome</keyword>
<dbReference type="InterPro" id="IPR036873">
    <property type="entry name" value="Rhodanese-like_dom_sf"/>
</dbReference>
<dbReference type="PROSITE" id="PS50206">
    <property type="entry name" value="RHODANESE_3"/>
    <property type="match status" value="1"/>
</dbReference>
<accession>A0ABS1HKT2</accession>
<evidence type="ECO:0000256" key="3">
    <source>
        <dbReference type="ARBA" id="ARBA00022630"/>
    </source>
</evidence>
<dbReference type="RefSeq" id="WP_200464989.1">
    <property type="nucleotide sequence ID" value="NZ_JAENRR010000021.1"/>
</dbReference>
<keyword evidence="6" id="KW-0676">Redox-active center</keyword>
<name>A0ABS1HKT2_9BACT</name>
<dbReference type="InterPro" id="IPR050260">
    <property type="entry name" value="FAD-bd_OxRdtase"/>
</dbReference>
<organism evidence="8 9">
    <name type="scientific">Carboxylicivirga marina</name>
    <dbReference type="NCBI Taxonomy" id="2800988"/>
    <lineage>
        <taxon>Bacteria</taxon>
        <taxon>Pseudomonadati</taxon>
        <taxon>Bacteroidota</taxon>
        <taxon>Bacteroidia</taxon>
        <taxon>Marinilabiliales</taxon>
        <taxon>Marinilabiliaceae</taxon>
        <taxon>Carboxylicivirga</taxon>
    </lineage>
</organism>
<dbReference type="EMBL" id="JAENRR010000021">
    <property type="protein sequence ID" value="MBK3517759.1"/>
    <property type="molecule type" value="Genomic_DNA"/>
</dbReference>
<evidence type="ECO:0000256" key="6">
    <source>
        <dbReference type="ARBA" id="ARBA00023284"/>
    </source>
</evidence>
<protein>
    <submittedName>
        <fullName evidence="8">FAD-dependent oxidoreductase</fullName>
    </submittedName>
</protein>
<dbReference type="SUPFAM" id="SSF55424">
    <property type="entry name" value="FAD/NAD-linked reductases, dimerisation (C-terminal) domain"/>
    <property type="match status" value="1"/>
</dbReference>
<keyword evidence="5" id="KW-0560">Oxidoreductase</keyword>
<dbReference type="Gene3D" id="3.40.250.10">
    <property type="entry name" value="Rhodanese-like domain"/>
    <property type="match status" value="1"/>
</dbReference>
<evidence type="ECO:0000256" key="5">
    <source>
        <dbReference type="ARBA" id="ARBA00023002"/>
    </source>
</evidence>
<dbReference type="SUPFAM" id="SSF51905">
    <property type="entry name" value="FAD/NAD(P)-binding domain"/>
    <property type="match status" value="1"/>
</dbReference>
<sequence length="549" mass="60604">MKRIIIIGGLSAGPSAAAKARRENEDAEILLFEKSSNISYATCGIPYALSGKINSRKKLIVVEAELLKNRFNVDMHLEEEVVEILPDVNKIVTSKGEYEYDKLVYAAGAHTFIPPVKNIEIASNWSPCRSLEDYDKVMKEAIPESAKHITVMGAGLIGVEVVENLRELGKEVTLIEGSSQVLPMWEPKFSHFARRTMQEHGVEVITDSFVKELKVEQGNITEVKISDTQSVKTDYVLMSVGIRPNTEMLTSKGAEHIGNGALKVNERMETSLPNVYAAGDCASIKNLQTGEYDYLPLGTHSNKGGRTAGQNAAGGSDTFEGGYKTAIIKVFEKTLARTGMNPSFMDKQGIEYKTNLILAGATPGYYPDQKEMIVETYYKPEDGTILGCELFGEHGVDKRVDVMSTAIYAKLKISDLPKLDLAYAPPFSPAKDPVVVSGYVSSNALNANYSEVSVEELQNIIAKEDKGSYQIVDVRTKGEIAKLGKINDAIEIPVDELRNNLEKLDKSKTTYVYCAKGLRGYLSFLILQQNEFEKLHNLSGGYTIWNYMN</sequence>
<evidence type="ECO:0000313" key="9">
    <source>
        <dbReference type="Proteomes" id="UP000605676"/>
    </source>
</evidence>
<dbReference type="Gene3D" id="3.50.50.60">
    <property type="entry name" value="FAD/NAD(P)-binding domain"/>
    <property type="match status" value="2"/>
</dbReference>
<evidence type="ECO:0000256" key="4">
    <source>
        <dbReference type="ARBA" id="ARBA00022827"/>
    </source>
</evidence>
<evidence type="ECO:0000256" key="1">
    <source>
        <dbReference type="ARBA" id="ARBA00001974"/>
    </source>
</evidence>
<dbReference type="InterPro" id="IPR016156">
    <property type="entry name" value="FAD/NAD-linked_Rdtase_dimer_sf"/>
</dbReference>
<comment type="similarity">
    <text evidence="2">Belongs to the class-III pyridine nucleotide-disulfide oxidoreductase family.</text>
</comment>
<dbReference type="PANTHER" id="PTHR43429:SF1">
    <property type="entry name" value="NAD(P)H SULFUR OXIDOREDUCTASE (COA-DEPENDENT)"/>
    <property type="match status" value="1"/>
</dbReference>
<feature type="domain" description="Rhodanese" evidence="7">
    <location>
        <begin position="465"/>
        <end position="547"/>
    </location>
</feature>
<dbReference type="Pfam" id="PF07992">
    <property type="entry name" value="Pyr_redox_2"/>
    <property type="match status" value="1"/>
</dbReference>
<gene>
    <name evidence="8" type="ORF">JIV24_10490</name>
</gene>
<evidence type="ECO:0000259" key="7">
    <source>
        <dbReference type="PROSITE" id="PS50206"/>
    </source>
</evidence>
<dbReference type="SUPFAM" id="SSF52821">
    <property type="entry name" value="Rhodanese/Cell cycle control phosphatase"/>
    <property type="match status" value="1"/>
</dbReference>
<evidence type="ECO:0000313" key="8">
    <source>
        <dbReference type="EMBL" id="MBK3517759.1"/>
    </source>
</evidence>
<dbReference type="InterPro" id="IPR001763">
    <property type="entry name" value="Rhodanese-like_dom"/>
</dbReference>
<proteinExistence type="inferred from homology"/>
<dbReference type="PRINTS" id="PR00368">
    <property type="entry name" value="FADPNR"/>
</dbReference>
<dbReference type="Pfam" id="PF02852">
    <property type="entry name" value="Pyr_redox_dim"/>
    <property type="match status" value="1"/>
</dbReference>
<comment type="cofactor">
    <cofactor evidence="1">
        <name>FAD</name>
        <dbReference type="ChEBI" id="CHEBI:57692"/>
    </cofactor>
</comment>
<dbReference type="InterPro" id="IPR004099">
    <property type="entry name" value="Pyr_nucl-diS_OxRdtase_dimer"/>
</dbReference>
<dbReference type="PANTHER" id="PTHR43429">
    <property type="entry name" value="PYRIDINE NUCLEOTIDE-DISULFIDE OXIDOREDUCTASE DOMAIN-CONTAINING"/>
    <property type="match status" value="1"/>
</dbReference>
<dbReference type="InterPro" id="IPR036188">
    <property type="entry name" value="FAD/NAD-bd_sf"/>
</dbReference>